<accession>A0A1G2DHS3</accession>
<dbReference type="Proteomes" id="UP000178099">
    <property type="component" value="Unassembled WGS sequence"/>
</dbReference>
<dbReference type="AlphaFoldDB" id="A0A1G2DHS3"/>
<dbReference type="EMBL" id="MHLN01000006">
    <property type="protein sequence ID" value="OGZ12358.1"/>
    <property type="molecule type" value="Genomic_DNA"/>
</dbReference>
<evidence type="ECO:0000313" key="3">
    <source>
        <dbReference type="EMBL" id="OGZ12358.1"/>
    </source>
</evidence>
<evidence type="ECO:0000256" key="1">
    <source>
        <dbReference type="SAM" id="MobiDB-lite"/>
    </source>
</evidence>
<reference evidence="3 4" key="1">
    <citation type="journal article" date="2016" name="Nat. Commun.">
        <title>Thousands of microbial genomes shed light on interconnected biogeochemical processes in an aquifer system.</title>
        <authorList>
            <person name="Anantharaman K."/>
            <person name="Brown C.T."/>
            <person name="Hug L.A."/>
            <person name="Sharon I."/>
            <person name="Castelle C.J."/>
            <person name="Probst A.J."/>
            <person name="Thomas B.C."/>
            <person name="Singh A."/>
            <person name="Wilkins M.J."/>
            <person name="Karaoz U."/>
            <person name="Brodie E.L."/>
            <person name="Williams K.H."/>
            <person name="Hubbard S.S."/>
            <person name="Banfield J.F."/>
        </authorList>
    </citation>
    <scope>NUCLEOTIDE SEQUENCE [LARGE SCALE GENOMIC DNA]</scope>
</reference>
<keyword evidence="2" id="KW-0472">Membrane</keyword>
<protein>
    <submittedName>
        <fullName evidence="3">Uncharacterized protein</fullName>
    </submittedName>
</protein>
<feature type="transmembrane region" description="Helical" evidence="2">
    <location>
        <begin position="6"/>
        <end position="24"/>
    </location>
</feature>
<feature type="compositionally biased region" description="Basic and acidic residues" evidence="1">
    <location>
        <begin position="125"/>
        <end position="146"/>
    </location>
</feature>
<keyword evidence="2" id="KW-1133">Transmembrane helix</keyword>
<organism evidence="3 4">
    <name type="scientific">Candidatus Lloydbacteria bacterium RIFCSPHIGHO2_02_FULL_51_22</name>
    <dbReference type="NCBI Taxonomy" id="1798663"/>
    <lineage>
        <taxon>Bacteria</taxon>
        <taxon>Candidatus Lloydiibacteriota</taxon>
    </lineage>
</organism>
<feature type="region of interest" description="Disordered" evidence="1">
    <location>
        <begin position="124"/>
        <end position="146"/>
    </location>
</feature>
<comment type="caution">
    <text evidence="3">The sequence shown here is derived from an EMBL/GenBank/DDBJ whole genome shotgun (WGS) entry which is preliminary data.</text>
</comment>
<proteinExistence type="predicted"/>
<gene>
    <name evidence="3" type="ORF">A3D67_00015</name>
</gene>
<keyword evidence="2" id="KW-0812">Transmembrane</keyword>
<evidence type="ECO:0000313" key="4">
    <source>
        <dbReference type="Proteomes" id="UP000178099"/>
    </source>
</evidence>
<name>A0A1G2DHS3_9BACT</name>
<evidence type="ECO:0000256" key="2">
    <source>
        <dbReference type="SAM" id="Phobius"/>
    </source>
</evidence>
<sequence>MSVFPILAIASLASAVAVFALFAYQLQWMKKIRLSFPDIDESAFFVALKKHLGSGKIEKKVFAWLDAFFVAVLRVGRWLQAHPAMSKVTSKIKDRADRLLGKNLVIPERETSSVFLKNISAYKKKMQESREGETEEKIDKPENMPG</sequence>